<evidence type="ECO:0000313" key="7">
    <source>
        <dbReference type="Proteomes" id="UP000294546"/>
    </source>
</evidence>
<keyword evidence="3 4" id="KW-0574">Periplasm</keyword>
<dbReference type="GO" id="GO:0030288">
    <property type="term" value="C:outer membrane-bounded periplasmic space"/>
    <property type="evidence" value="ECO:0007669"/>
    <property type="project" value="TreeGrafter"/>
</dbReference>
<dbReference type="InterPro" id="IPR014340">
    <property type="entry name" value="LptA"/>
</dbReference>
<dbReference type="InterPro" id="IPR052037">
    <property type="entry name" value="LPS_export_LptA"/>
</dbReference>
<evidence type="ECO:0000313" key="6">
    <source>
        <dbReference type="EMBL" id="TCK07309.1"/>
    </source>
</evidence>
<keyword evidence="2 4" id="KW-0732">Signal</keyword>
<comment type="subcellular location">
    <subcellularLocation>
        <location evidence="4">Periplasm</location>
    </subcellularLocation>
</comment>
<reference evidence="6 7" key="1">
    <citation type="submission" date="2019-03" db="EMBL/GenBank/DDBJ databases">
        <title>Genomic Encyclopedia of Archaeal and Bacterial Type Strains, Phase II (KMG-II): from individual species to whole genera.</title>
        <authorList>
            <person name="Goeker M."/>
        </authorList>
    </citation>
    <scope>NUCLEOTIDE SEQUENCE [LARGE SCALE GENOMIC DNA]</scope>
    <source>
        <strain evidence="6 7">DSM 27697</strain>
    </source>
</reference>
<proteinExistence type="inferred from homology"/>
<evidence type="ECO:0000256" key="1">
    <source>
        <dbReference type="ARBA" id="ARBA00022448"/>
    </source>
</evidence>
<evidence type="ECO:0000259" key="5">
    <source>
        <dbReference type="Pfam" id="PF03968"/>
    </source>
</evidence>
<dbReference type="GO" id="GO:0009279">
    <property type="term" value="C:cell outer membrane"/>
    <property type="evidence" value="ECO:0007669"/>
    <property type="project" value="TreeGrafter"/>
</dbReference>
<dbReference type="PANTHER" id="PTHR36504:SF1">
    <property type="entry name" value="LIPOPOLYSACCHARIDE EXPORT SYSTEM PROTEIN LPTA"/>
    <property type="match status" value="1"/>
</dbReference>
<dbReference type="GO" id="GO:0043165">
    <property type="term" value="P:Gram-negative-bacterium-type cell outer membrane assembly"/>
    <property type="evidence" value="ECO:0007669"/>
    <property type="project" value="UniProtKB-UniRule"/>
</dbReference>
<dbReference type="Pfam" id="PF03968">
    <property type="entry name" value="LptD_N"/>
    <property type="match status" value="1"/>
</dbReference>
<keyword evidence="1 4" id="KW-0813">Transport</keyword>
<sequence length="171" mass="19087" precursor="true">MRLNLNIPAVICSLAFWLTSPAMALPEDSSQPIHIGADSASMNDRTGVTTYRGDVEIVQGTMKIRGDQVELFRDANGEVNRIVSVGRPAEFEQQPKRDDPLTHAYGQRMEYLVNQKQVTITKEARVEQGKDVFTGERIVYKMDQAIVDAFSSESGDQRVQMVIQPKQGGEE</sequence>
<dbReference type="GO" id="GO:0015920">
    <property type="term" value="P:lipopolysaccharide transport"/>
    <property type="evidence" value="ECO:0007669"/>
    <property type="project" value="UniProtKB-UniRule"/>
</dbReference>
<comment type="caution">
    <text evidence="6">The sequence shown here is derived from an EMBL/GenBank/DDBJ whole genome shotgun (WGS) entry which is preliminary data.</text>
</comment>
<dbReference type="NCBIfam" id="TIGR03002">
    <property type="entry name" value="outer_YhbN_LptA"/>
    <property type="match status" value="1"/>
</dbReference>
<feature type="chain" id="PRO_5021056321" description="Lipopolysaccharide export system protein LptA" evidence="4">
    <location>
        <begin position="25"/>
        <end position="171"/>
    </location>
</feature>
<gene>
    <name evidence="4" type="primary">lptA</name>
    <name evidence="6" type="ORF">CLV83_2173</name>
</gene>
<dbReference type="Proteomes" id="UP000294546">
    <property type="component" value="Unassembled WGS sequence"/>
</dbReference>
<dbReference type="HAMAP" id="MF_01914">
    <property type="entry name" value="LPS_assembly_LptA"/>
    <property type="match status" value="1"/>
</dbReference>
<evidence type="ECO:0000256" key="3">
    <source>
        <dbReference type="ARBA" id="ARBA00022764"/>
    </source>
</evidence>
<feature type="domain" description="Organic solvent tolerance-like N-terminal" evidence="5">
    <location>
        <begin position="34"/>
        <end position="144"/>
    </location>
</feature>
<dbReference type="OrthoDB" id="9795964at2"/>
<dbReference type="AlphaFoldDB" id="A0A4R1GM70"/>
<dbReference type="GO" id="GO:0001530">
    <property type="term" value="F:lipopolysaccharide binding"/>
    <property type="evidence" value="ECO:0007669"/>
    <property type="project" value="InterPro"/>
</dbReference>
<feature type="signal peptide" evidence="4">
    <location>
        <begin position="1"/>
        <end position="24"/>
    </location>
</feature>
<protein>
    <recommendedName>
        <fullName evidence="4">Lipopolysaccharide export system protein LptA</fullName>
    </recommendedName>
</protein>
<accession>A0A4R1GM70</accession>
<dbReference type="RefSeq" id="WP_132291707.1">
    <property type="nucleotide sequence ID" value="NZ_SMFU01000008.1"/>
</dbReference>
<comment type="function">
    <text evidence="4">Involved in the assembly of lipopolysaccharide (LPS). Required for the translocation of LPS from the inner membrane to the outer membrane. May form a bridge between the inner membrane and the outer membrane, via interactions with LptC and LptD, thereby facilitating LPS transfer across the periplasm.</text>
</comment>
<evidence type="ECO:0000256" key="2">
    <source>
        <dbReference type="ARBA" id="ARBA00022729"/>
    </source>
</evidence>
<dbReference type="InterPro" id="IPR005653">
    <property type="entry name" value="OstA-like_N"/>
</dbReference>
<evidence type="ECO:0000256" key="4">
    <source>
        <dbReference type="HAMAP-Rule" id="MF_01914"/>
    </source>
</evidence>
<dbReference type="Gene3D" id="2.60.450.10">
    <property type="entry name" value="Lipopolysaccharide (LPS) transport protein A like domain"/>
    <property type="match status" value="1"/>
</dbReference>
<organism evidence="6 7">
    <name type="scientific">Marinobacterium mangrovicola</name>
    <dbReference type="NCBI Taxonomy" id="1476959"/>
    <lineage>
        <taxon>Bacteria</taxon>
        <taxon>Pseudomonadati</taxon>
        <taxon>Pseudomonadota</taxon>
        <taxon>Gammaproteobacteria</taxon>
        <taxon>Oceanospirillales</taxon>
        <taxon>Oceanospirillaceae</taxon>
        <taxon>Marinobacterium</taxon>
    </lineage>
</organism>
<comment type="subunit">
    <text evidence="4">Component of the lipopolysaccharide transport and assembly complex.</text>
</comment>
<name>A0A4R1GM70_9GAMM</name>
<dbReference type="GO" id="GO:0017089">
    <property type="term" value="F:glycolipid transfer activity"/>
    <property type="evidence" value="ECO:0007669"/>
    <property type="project" value="TreeGrafter"/>
</dbReference>
<dbReference type="PANTHER" id="PTHR36504">
    <property type="entry name" value="LIPOPOLYSACCHARIDE EXPORT SYSTEM PROTEIN LPTA"/>
    <property type="match status" value="1"/>
</dbReference>
<keyword evidence="7" id="KW-1185">Reference proteome</keyword>
<comment type="similarity">
    <text evidence="4">Belongs to the LptA family.</text>
</comment>
<dbReference type="EMBL" id="SMFU01000008">
    <property type="protein sequence ID" value="TCK07309.1"/>
    <property type="molecule type" value="Genomic_DNA"/>
</dbReference>